<evidence type="ECO:0000256" key="3">
    <source>
        <dbReference type="ARBA" id="ARBA00022679"/>
    </source>
</evidence>
<dbReference type="PANTHER" id="PTHR36449">
    <property type="entry name" value="ACETYLTRANSFERASE-RELATED"/>
    <property type="match status" value="1"/>
</dbReference>
<keyword evidence="8" id="KW-1185">Reference proteome</keyword>
<evidence type="ECO:0000256" key="1">
    <source>
        <dbReference type="ARBA" id="ARBA00022491"/>
    </source>
</evidence>
<keyword evidence="2" id="KW-1277">Toxin-antitoxin system</keyword>
<keyword evidence="4" id="KW-0012">Acyltransferase</keyword>
<dbReference type="Pfam" id="PF13508">
    <property type="entry name" value="Acetyltransf_7"/>
    <property type="match status" value="1"/>
</dbReference>
<evidence type="ECO:0000256" key="2">
    <source>
        <dbReference type="ARBA" id="ARBA00022649"/>
    </source>
</evidence>
<evidence type="ECO:0000259" key="6">
    <source>
        <dbReference type="Pfam" id="PF13508"/>
    </source>
</evidence>
<dbReference type="SUPFAM" id="SSF55729">
    <property type="entry name" value="Acyl-CoA N-acyltransferases (Nat)"/>
    <property type="match status" value="1"/>
</dbReference>
<keyword evidence="3" id="KW-0808">Transferase</keyword>
<dbReference type="PANTHER" id="PTHR36449:SF1">
    <property type="entry name" value="ACETYLTRANSFERASE"/>
    <property type="match status" value="1"/>
</dbReference>
<evidence type="ECO:0000256" key="4">
    <source>
        <dbReference type="ARBA" id="ARBA00023315"/>
    </source>
</evidence>
<protein>
    <recommendedName>
        <fullName evidence="6">N-acetyltransferase domain-containing protein</fullName>
    </recommendedName>
</protein>
<evidence type="ECO:0000256" key="5">
    <source>
        <dbReference type="ARBA" id="ARBA00049880"/>
    </source>
</evidence>
<evidence type="ECO:0000313" key="7">
    <source>
        <dbReference type="EMBL" id="KAG0276571.1"/>
    </source>
</evidence>
<sequence length="163" mass="18185">FGVLEEQLLDPHHHDRQAFTSGVVELDKYLHCFAVQQSKKGVAVVRVLVDTDMPKTILGYYSLSAAQIDAVQMDERTQQKLPRYPVPCFRLGRLAAHSAHRGRGLGRLLVGCAVERCLEAKKHVAAYALVVDAKGEDAKSFYEHYGFIPCRDKPMTLYLSLGA</sequence>
<dbReference type="InterPro" id="IPR000182">
    <property type="entry name" value="GNAT_dom"/>
</dbReference>
<dbReference type="Proteomes" id="UP000823405">
    <property type="component" value="Unassembled WGS sequence"/>
</dbReference>
<organism evidence="7 8">
    <name type="scientific">Linnemannia gamsii</name>
    <dbReference type="NCBI Taxonomy" id="64522"/>
    <lineage>
        <taxon>Eukaryota</taxon>
        <taxon>Fungi</taxon>
        <taxon>Fungi incertae sedis</taxon>
        <taxon>Mucoromycota</taxon>
        <taxon>Mortierellomycotina</taxon>
        <taxon>Mortierellomycetes</taxon>
        <taxon>Mortierellales</taxon>
        <taxon>Mortierellaceae</taxon>
        <taxon>Linnemannia</taxon>
    </lineage>
</organism>
<reference evidence="7" key="1">
    <citation type="journal article" date="2020" name="Fungal Divers.">
        <title>Resolving the Mortierellaceae phylogeny through synthesis of multi-gene phylogenetics and phylogenomics.</title>
        <authorList>
            <person name="Vandepol N."/>
            <person name="Liber J."/>
            <person name="Desiro A."/>
            <person name="Na H."/>
            <person name="Kennedy M."/>
            <person name="Barry K."/>
            <person name="Grigoriev I.V."/>
            <person name="Miller A.N."/>
            <person name="O'Donnell K."/>
            <person name="Stajich J.E."/>
            <person name="Bonito G."/>
        </authorList>
    </citation>
    <scope>NUCLEOTIDE SEQUENCE</scope>
    <source>
        <strain evidence="7">NVP60</strain>
    </source>
</reference>
<dbReference type="InterPro" id="IPR016181">
    <property type="entry name" value="Acyl_CoA_acyltransferase"/>
</dbReference>
<proteinExistence type="predicted"/>
<keyword evidence="1" id="KW-0678">Repressor</keyword>
<comment type="catalytic activity">
    <reaction evidence="5">
        <text>glycyl-tRNA(Gly) + acetyl-CoA = N-acetylglycyl-tRNA(Gly) + CoA + H(+)</text>
        <dbReference type="Rhea" id="RHEA:81867"/>
        <dbReference type="Rhea" id="RHEA-COMP:9683"/>
        <dbReference type="Rhea" id="RHEA-COMP:19766"/>
        <dbReference type="ChEBI" id="CHEBI:15378"/>
        <dbReference type="ChEBI" id="CHEBI:57287"/>
        <dbReference type="ChEBI" id="CHEBI:57288"/>
        <dbReference type="ChEBI" id="CHEBI:78522"/>
        <dbReference type="ChEBI" id="CHEBI:232036"/>
    </reaction>
</comment>
<dbReference type="AlphaFoldDB" id="A0A9P6UCW4"/>
<feature type="non-terminal residue" evidence="7">
    <location>
        <position position="1"/>
    </location>
</feature>
<dbReference type="GO" id="GO:0016747">
    <property type="term" value="F:acyltransferase activity, transferring groups other than amino-acyl groups"/>
    <property type="evidence" value="ECO:0007669"/>
    <property type="project" value="InterPro"/>
</dbReference>
<feature type="domain" description="N-acetyltransferase" evidence="6">
    <location>
        <begin position="89"/>
        <end position="148"/>
    </location>
</feature>
<comment type="caution">
    <text evidence="7">The sequence shown here is derived from an EMBL/GenBank/DDBJ whole genome shotgun (WGS) entry which is preliminary data.</text>
</comment>
<gene>
    <name evidence="7" type="ORF">BGZ97_010068</name>
</gene>
<evidence type="ECO:0000313" key="8">
    <source>
        <dbReference type="Proteomes" id="UP000823405"/>
    </source>
</evidence>
<accession>A0A9P6UCW4</accession>
<dbReference type="Gene3D" id="3.40.630.30">
    <property type="match status" value="1"/>
</dbReference>
<name>A0A9P6UCW4_9FUNG</name>
<dbReference type="EMBL" id="JAAAIN010005046">
    <property type="protein sequence ID" value="KAG0276571.1"/>
    <property type="molecule type" value="Genomic_DNA"/>
</dbReference>